<accession>A0ABW3W6F6</accession>
<proteinExistence type="predicted"/>
<dbReference type="Proteomes" id="UP001597229">
    <property type="component" value="Unassembled WGS sequence"/>
</dbReference>
<evidence type="ECO:0000313" key="1">
    <source>
        <dbReference type="EMBL" id="MFD1250130.1"/>
    </source>
</evidence>
<evidence type="ECO:0008006" key="3">
    <source>
        <dbReference type="Google" id="ProtNLM"/>
    </source>
</evidence>
<dbReference type="RefSeq" id="WP_367919440.1">
    <property type="nucleotide sequence ID" value="NZ_BAABAC010000023.1"/>
</dbReference>
<organism evidence="1 2">
    <name type="scientific">Nocardioides ginsengisoli</name>
    <dbReference type="NCBI Taxonomy" id="363868"/>
    <lineage>
        <taxon>Bacteria</taxon>
        <taxon>Bacillati</taxon>
        <taxon>Actinomycetota</taxon>
        <taxon>Actinomycetes</taxon>
        <taxon>Propionibacteriales</taxon>
        <taxon>Nocardioidaceae</taxon>
        <taxon>Nocardioides</taxon>
    </lineage>
</organism>
<gene>
    <name evidence="1" type="ORF">ACFQ3F_20195</name>
</gene>
<reference evidence="2" key="1">
    <citation type="journal article" date="2019" name="Int. J. Syst. Evol. Microbiol.">
        <title>The Global Catalogue of Microorganisms (GCM) 10K type strain sequencing project: providing services to taxonomists for standard genome sequencing and annotation.</title>
        <authorList>
            <consortium name="The Broad Institute Genomics Platform"/>
            <consortium name="The Broad Institute Genome Sequencing Center for Infectious Disease"/>
            <person name="Wu L."/>
            <person name="Ma J."/>
        </authorList>
    </citation>
    <scope>NUCLEOTIDE SEQUENCE [LARGE SCALE GENOMIC DNA]</scope>
    <source>
        <strain evidence="2">CCUG 52478</strain>
    </source>
</reference>
<comment type="caution">
    <text evidence="1">The sequence shown here is derived from an EMBL/GenBank/DDBJ whole genome shotgun (WGS) entry which is preliminary data.</text>
</comment>
<evidence type="ECO:0000313" key="2">
    <source>
        <dbReference type="Proteomes" id="UP001597229"/>
    </source>
</evidence>
<name>A0ABW3W6F6_9ACTN</name>
<keyword evidence="2" id="KW-1185">Reference proteome</keyword>
<dbReference type="EMBL" id="JBHTLX010000023">
    <property type="protein sequence ID" value="MFD1250130.1"/>
    <property type="molecule type" value="Genomic_DNA"/>
</dbReference>
<protein>
    <recommendedName>
        <fullName evidence="3">SnoaL-like domain-containing protein</fullName>
    </recommendedName>
</protein>
<sequence length="48" mass="5422">MRQHDIVIERGERAARVPAILRGYVIDGRIARIEEYFDLGQLAAVRAG</sequence>